<protein>
    <recommendedName>
        <fullName evidence="11">O-fucosyltransferase family protein</fullName>
    </recommendedName>
</protein>
<dbReference type="GO" id="GO:0005737">
    <property type="term" value="C:cytoplasm"/>
    <property type="evidence" value="ECO:0000318"/>
    <property type="project" value="GO_Central"/>
</dbReference>
<evidence type="ECO:0000256" key="2">
    <source>
        <dbReference type="ARBA" id="ARBA00007737"/>
    </source>
</evidence>
<dbReference type="PANTHER" id="PTHR31741">
    <property type="entry name" value="OS02G0726500 PROTEIN-RELATED"/>
    <property type="match status" value="1"/>
</dbReference>
<feature type="transmembrane region" description="Helical" evidence="12">
    <location>
        <begin position="25"/>
        <end position="44"/>
    </location>
</feature>
<keyword evidence="14" id="KW-1185">Reference proteome</keyword>
<comment type="subcellular location">
    <subcellularLocation>
        <location evidence="1">Membrane</location>
        <topology evidence="1">Single-pass membrane protein</topology>
    </subcellularLocation>
</comment>
<name>A0A1Y1HSJ7_KLENI</name>
<dbReference type="GO" id="GO:0006004">
    <property type="term" value="P:fucose metabolic process"/>
    <property type="evidence" value="ECO:0007669"/>
    <property type="project" value="UniProtKB-KW"/>
</dbReference>
<keyword evidence="3 13" id="KW-0328">Glycosyltransferase</keyword>
<evidence type="ECO:0000256" key="9">
    <source>
        <dbReference type="ARBA" id="ARBA00023253"/>
    </source>
</evidence>
<evidence type="ECO:0000256" key="5">
    <source>
        <dbReference type="ARBA" id="ARBA00022692"/>
    </source>
</evidence>
<evidence type="ECO:0000256" key="1">
    <source>
        <dbReference type="ARBA" id="ARBA00004167"/>
    </source>
</evidence>
<keyword evidence="8" id="KW-0325">Glycoprotein</keyword>
<dbReference type="FunFam" id="3.40.50.11350:FF:000011">
    <property type="entry name" value="O-fucosyltransferase 28"/>
    <property type="match status" value="1"/>
</dbReference>
<proteinExistence type="inferred from homology"/>
<dbReference type="PANTHER" id="PTHR31741:SF3">
    <property type="entry name" value="O-FUCOSYLTRANSFERASE FAMILY PROTEIN"/>
    <property type="match status" value="1"/>
</dbReference>
<organism evidence="13 14">
    <name type="scientific">Klebsormidium nitens</name>
    <name type="common">Green alga</name>
    <name type="synonym">Ulothrix nitens</name>
    <dbReference type="NCBI Taxonomy" id="105231"/>
    <lineage>
        <taxon>Eukaryota</taxon>
        <taxon>Viridiplantae</taxon>
        <taxon>Streptophyta</taxon>
        <taxon>Klebsormidiophyceae</taxon>
        <taxon>Klebsormidiales</taxon>
        <taxon>Klebsormidiaceae</taxon>
        <taxon>Klebsormidium</taxon>
    </lineage>
</organism>
<evidence type="ECO:0000313" key="14">
    <source>
        <dbReference type="Proteomes" id="UP000054558"/>
    </source>
</evidence>
<keyword evidence="7 12" id="KW-0472">Membrane</keyword>
<dbReference type="InterPro" id="IPR019378">
    <property type="entry name" value="GDP-Fuc_O-FucTrfase"/>
</dbReference>
<dbReference type="Proteomes" id="UP000054558">
    <property type="component" value="Unassembled WGS sequence"/>
</dbReference>
<gene>
    <name evidence="13" type="ORF">KFL_000320260</name>
</gene>
<sequence>MGGGIETGGGVGTTSMGKKALVASVWRPLLVFLMLLGSLMYISVGQLMVERRHKELKIGVQGAANGSIGVSSSVGSVQQAGIFDFSRRALAVGGQADPLSGSAVNPWRQPESQGWHACGQEVASIQKDAAPMLSQGYLLVSTNGGLNQMRAAICDMVAMAYWMNVTLVIPELDKSSFWADSSEFEDIFDVDHFVQTLKPLVPVVRTLPPKLGARAHKLPVLDPISWSQAGYYTHHVLPLIRKHGAVRLAKTDSRLANNGLPFSIQHVRCRTQFHALRFTPAIEALGRRLVALMRERARGGPFLALHLRYEMDMLAFSGCTHGCSPQEERQLTDLRYSVRHWREKEIDSAAQRRQGLCPLTPEEAGLFLKALGFNESTHVYIAAGDIYGGQERMAKLAAMFPNLVRKDTLLDAAELASINGHSSQLAALDYLVSLESDVFLPTFSGNMAKLIQGHRRYLGFRKTVIPSRRRLVEMLDLYSEGKATWGKAAERIRDFHRSQTGGPARRAVMPKRPKLEDYFYANPTECLCQDTDVEPGFELGVKPLHLLSAI</sequence>
<keyword evidence="9" id="KW-0294">Fucose metabolism</keyword>
<comment type="similarity">
    <text evidence="2">Belongs to the glycosyltransferase GT106 family.</text>
</comment>
<dbReference type="OrthoDB" id="1874781at2759"/>
<evidence type="ECO:0000256" key="3">
    <source>
        <dbReference type="ARBA" id="ARBA00022676"/>
    </source>
</evidence>
<reference evidence="13 14" key="1">
    <citation type="journal article" date="2014" name="Nat. Commun.">
        <title>Klebsormidium flaccidum genome reveals primary factors for plant terrestrial adaptation.</title>
        <authorList>
            <person name="Hori K."/>
            <person name="Maruyama F."/>
            <person name="Fujisawa T."/>
            <person name="Togashi T."/>
            <person name="Yamamoto N."/>
            <person name="Seo M."/>
            <person name="Sato S."/>
            <person name="Yamada T."/>
            <person name="Mori H."/>
            <person name="Tajima N."/>
            <person name="Moriyama T."/>
            <person name="Ikeuchi M."/>
            <person name="Watanabe M."/>
            <person name="Wada H."/>
            <person name="Kobayashi K."/>
            <person name="Saito M."/>
            <person name="Masuda T."/>
            <person name="Sasaki-Sekimoto Y."/>
            <person name="Mashiguchi K."/>
            <person name="Awai K."/>
            <person name="Shimojima M."/>
            <person name="Masuda S."/>
            <person name="Iwai M."/>
            <person name="Nobusawa T."/>
            <person name="Narise T."/>
            <person name="Kondo S."/>
            <person name="Saito H."/>
            <person name="Sato R."/>
            <person name="Murakawa M."/>
            <person name="Ihara Y."/>
            <person name="Oshima-Yamada Y."/>
            <person name="Ohtaka K."/>
            <person name="Satoh M."/>
            <person name="Sonobe K."/>
            <person name="Ishii M."/>
            <person name="Ohtani R."/>
            <person name="Kanamori-Sato M."/>
            <person name="Honoki R."/>
            <person name="Miyazaki D."/>
            <person name="Mochizuki H."/>
            <person name="Umetsu J."/>
            <person name="Higashi K."/>
            <person name="Shibata D."/>
            <person name="Kamiya Y."/>
            <person name="Sato N."/>
            <person name="Nakamura Y."/>
            <person name="Tabata S."/>
            <person name="Ida S."/>
            <person name="Kurokawa K."/>
            <person name="Ohta H."/>
        </authorList>
    </citation>
    <scope>NUCLEOTIDE SEQUENCE [LARGE SCALE GENOMIC DNA]</scope>
    <source>
        <strain evidence="13 14">NIES-2285</strain>
    </source>
</reference>
<evidence type="ECO:0000256" key="7">
    <source>
        <dbReference type="ARBA" id="ARBA00023136"/>
    </source>
</evidence>
<evidence type="ECO:0000256" key="4">
    <source>
        <dbReference type="ARBA" id="ARBA00022679"/>
    </source>
</evidence>
<keyword evidence="6 12" id="KW-1133">Transmembrane helix</keyword>
<evidence type="ECO:0000256" key="8">
    <source>
        <dbReference type="ARBA" id="ARBA00023180"/>
    </source>
</evidence>
<dbReference type="CDD" id="cd11299">
    <property type="entry name" value="O-FucT_plant"/>
    <property type="match status" value="1"/>
</dbReference>
<dbReference type="EMBL" id="DF236981">
    <property type="protein sequence ID" value="GAQ79527.1"/>
    <property type="molecule type" value="Genomic_DNA"/>
</dbReference>
<accession>A0A1Y1HSJ7</accession>
<dbReference type="InterPro" id="IPR024709">
    <property type="entry name" value="FucosylTrfase_pln"/>
</dbReference>
<evidence type="ECO:0000313" key="13">
    <source>
        <dbReference type="EMBL" id="GAQ79527.1"/>
    </source>
</evidence>
<dbReference type="GO" id="GO:0016757">
    <property type="term" value="F:glycosyltransferase activity"/>
    <property type="evidence" value="ECO:0007669"/>
    <property type="project" value="UniProtKB-KW"/>
</dbReference>
<dbReference type="GO" id="GO:0016020">
    <property type="term" value="C:membrane"/>
    <property type="evidence" value="ECO:0007669"/>
    <property type="project" value="UniProtKB-SubCell"/>
</dbReference>
<dbReference type="AlphaFoldDB" id="A0A1Y1HSJ7"/>
<dbReference type="OMA" id="LKGWPAC"/>
<keyword evidence="10" id="KW-0119">Carbohydrate metabolism</keyword>
<dbReference type="PIRSF" id="PIRSF009360">
    <property type="entry name" value="UCP009360"/>
    <property type="match status" value="1"/>
</dbReference>
<evidence type="ECO:0000256" key="6">
    <source>
        <dbReference type="ARBA" id="ARBA00022989"/>
    </source>
</evidence>
<evidence type="ECO:0000256" key="12">
    <source>
        <dbReference type="SAM" id="Phobius"/>
    </source>
</evidence>
<evidence type="ECO:0000256" key="10">
    <source>
        <dbReference type="ARBA" id="ARBA00023277"/>
    </source>
</evidence>
<dbReference type="Pfam" id="PF10250">
    <property type="entry name" value="O-FucT"/>
    <property type="match status" value="1"/>
</dbReference>
<keyword evidence="5 12" id="KW-0812">Transmembrane</keyword>
<evidence type="ECO:0000256" key="11">
    <source>
        <dbReference type="ARBA" id="ARBA00030350"/>
    </source>
</evidence>
<keyword evidence="4 13" id="KW-0808">Transferase</keyword>